<keyword evidence="8" id="KW-1185">Reference proteome</keyword>
<gene>
    <name evidence="7" type="ORF">SAMN04488544_0474</name>
</gene>
<dbReference type="PANTHER" id="PTHR47506:SF7">
    <property type="entry name" value="TRANSCRIPTIONAL REGULATORY PROTEIN"/>
    <property type="match status" value="1"/>
</dbReference>
<evidence type="ECO:0000256" key="3">
    <source>
        <dbReference type="ARBA" id="ARBA00023163"/>
    </source>
</evidence>
<dbReference type="PRINTS" id="PR00455">
    <property type="entry name" value="HTHTETR"/>
</dbReference>
<evidence type="ECO:0000259" key="6">
    <source>
        <dbReference type="PROSITE" id="PS50977"/>
    </source>
</evidence>
<protein>
    <submittedName>
        <fullName evidence="7">DNA-binding transcriptional regulator, AcrR family</fullName>
    </submittedName>
</protein>
<dbReference type="SUPFAM" id="SSF48498">
    <property type="entry name" value="Tetracyclin repressor-like, C-terminal domain"/>
    <property type="match status" value="1"/>
</dbReference>
<reference evidence="8" key="1">
    <citation type="submission" date="2016-10" db="EMBL/GenBank/DDBJ databases">
        <authorList>
            <person name="Varghese N."/>
            <person name="Submissions S."/>
        </authorList>
    </citation>
    <scope>NUCLEOTIDE SEQUENCE [LARGE SCALE GENOMIC DNA]</scope>
    <source>
        <strain evidence="8">DSM 21743</strain>
    </source>
</reference>
<evidence type="ECO:0000256" key="5">
    <source>
        <dbReference type="SAM" id="MobiDB-lite"/>
    </source>
</evidence>
<keyword evidence="2 4" id="KW-0238">DNA-binding</keyword>
<dbReference type="EMBL" id="LT629799">
    <property type="protein sequence ID" value="SDU81982.1"/>
    <property type="molecule type" value="Genomic_DNA"/>
</dbReference>
<dbReference type="SUPFAM" id="SSF46689">
    <property type="entry name" value="Homeodomain-like"/>
    <property type="match status" value="1"/>
</dbReference>
<dbReference type="InterPro" id="IPR001647">
    <property type="entry name" value="HTH_TetR"/>
</dbReference>
<dbReference type="Proteomes" id="UP000198825">
    <property type="component" value="Chromosome I"/>
</dbReference>
<dbReference type="Pfam" id="PF00440">
    <property type="entry name" value="TetR_N"/>
    <property type="match status" value="1"/>
</dbReference>
<dbReference type="GO" id="GO:0003677">
    <property type="term" value="F:DNA binding"/>
    <property type="evidence" value="ECO:0007669"/>
    <property type="project" value="UniProtKB-UniRule"/>
</dbReference>
<accession>A0A1H2LMC5</accession>
<feature type="DNA-binding region" description="H-T-H motif" evidence="4">
    <location>
        <begin position="33"/>
        <end position="52"/>
    </location>
</feature>
<evidence type="ECO:0000313" key="7">
    <source>
        <dbReference type="EMBL" id="SDU81982.1"/>
    </source>
</evidence>
<feature type="region of interest" description="Disordered" evidence="5">
    <location>
        <begin position="190"/>
        <end position="215"/>
    </location>
</feature>
<dbReference type="RefSeq" id="WP_091073082.1">
    <property type="nucleotide sequence ID" value="NZ_LT629799.1"/>
</dbReference>
<sequence length="215" mass="21936">MTRYGAAHKQATRERIVSTAARRLKSDGVAGSGVATLMADAGLTNGAFYAHFASKEALVATVVEAELATQCRTLADLAPGRAGVEDLVRRYLSPTHRDHPEAGCPSAALVEDVVRAGAEVREAYTSQVVAVGEVLAGLVGDAGPDARARLLAAFAGMVGTLQLARAVTDRRLSDALLAHGAEQALAAFAGPAVGAPTSDGTRPGPTGDDLPGSRP</sequence>
<dbReference type="Gene3D" id="1.10.357.10">
    <property type="entry name" value="Tetracycline Repressor, domain 2"/>
    <property type="match status" value="1"/>
</dbReference>
<dbReference type="PANTHER" id="PTHR47506">
    <property type="entry name" value="TRANSCRIPTIONAL REGULATORY PROTEIN"/>
    <property type="match status" value="1"/>
</dbReference>
<feature type="domain" description="HTH tetR-type" evidence="6">
    <location>
        <begin position="10"/>
        <end position="70"/>
    </location>
</feature>
<keyword evidence="3" id="KW-0804">Transcription</keyword>
<evidence type="ECO:0000256" key="1">
    <source>
        <dbReference type="ARBA" id="ARBA00023015"/>
    </source>
</evidence>
<dbReference type="InterPro" id="IPR036271">
    <property type="entry name" value="Tet_transcr_reg_TetR-rel_C_sf"/>
</dbReference>
<dbReference type="STRING" id="546874.SAMN04488544_0474"/>
<evidence type="ECO:0000256" key="2">
    <source>
        <dbReference type="ARBA" id="ARBA00023125"/>
    </source>
</evidence>
<keyword evidence="1" id="KW-0805">Transcription regulation</keyword>
<dbReference type="OrthoDB" id="7252896at2"/>
<proteinExistence type="predicted"/>
<dbReference type="AlphaFoldDB" id="A0A1H2LMC5"/>
<evidence type="ECO:0000313" key="8">
    <source>
        <dbReference type="Proteomes" id="UP000198825"/>
    </source>
</evidence>
<organism evidence="7 8">
    <name type="scientific">Microlunatus sagamiharensis</name>
    <dbReference type="NCBI Taxonomy" id="546874"/>
    <lineage>
        <taxon>Bacteria</taxon>
        <taxon>Bacillati</taxon>
        <taxon>Actinomycetota</taxon>
        <taxon>Actinomycetes</taxon>
        <taxon>Propionibacteriales</taxon>
        <taxon>Propionibacteriaceae</taxon>
        <taxon>Microlunatus</taxon>
    </lineage>
</organism>
<dbReference type="Gene3D" id="1.10.10.60">
    <property type="entry name" value="Homeodomain-like"/>
    <property type="match status" value="1"/>
</dbReference>
<name>A0A1H2LMC5_9ACTN</name>
<evidence type="ECO:0000256" key="4">
    <source>
        <dbReference type="PROSITE-ProRule" id="PRU00335"/>
    </source>
</evidence>
<dbReference type="InterPro" id="IPR009057">
    <property type="entry name" value="Homeodomain-like_sf"/>
</dbReference>
<dbReference type="PROSITE" id="PS50977">
    <property type="entry name" value="HTH_TETR_2"/>
    <property type="match status" value="1"/>
</dbReference>